<accession>A0A178M9F4</accession>
<organism evidence="1 2">
    <name type="scientific">Magnetospirillum moscoviense</name>
    <dbReference type="NCBI Taxonomy" id="1437059"/>
    <lineage>
        <taxon>Bacteria</taxon>
        <taxon>Pseudomonadati</taxon>
        <taxon>Pseudomonadota</taxon>
        <taxon>Alphaproteobacteria</taxon>
        <taxon>Rhodospirillales</taxon>
        <taxon>Rhodospirillaceae</taxon>
        <taxon>Magnetospirillum</taxon>
    </lineage>
</organism>
<evidence type="ECO:0000313" key="1">
    <source>
        <dbReference type="EMBL" id="OAN45379.1"/>
    </source>
</evidence>
<proteinExistence type="predicted"/>
<sequence length="367" mass="41090">MRKVIFTTAVWGKEYTFHFVNFTLPSLMAPGNIPAMAGLAPVEFHIYSPRADSDRIERSPAYRRLCEVATPKIIVIDDDSIRQAADDQNLSYKIMVQTHHHLIAHAWEQDAAICSVYPDTILADGSFRTVAKLAQAGKRSIHSAGISLNMHSFVPALIRAEIAAGRGQDLLAGRLDLAPRDTIRLAMGHIHDHSAAHILGQDGFTQWPSQMYWPLDGHGLLLRSWHPTPYFVHPRRDGSNFTFGIDGDFVRLAVDYEDCAVVEDSDDFLMLEPMPFKRRRNDKPCVNHAKPFDVANWAINNADDFHRRFVHSPIWLHDGAVPDAVRARAWTESQEFLSEVFGTITAIEQFSADVGTGFKDLLGAPLA</sequence>
<reference evidence="1 2" key="1">
    <citation type="submission" date="2016-04" db="EMBL/GenBank/DDBJ databases">
        <title>Draft genome sequence of freshwater magnetotactic bacteria Magnetospirillum marisnigri SP-1 and Magnetospirillum moscoviense BB-1.</title>
        <authorList>
            <person name="Koziaeva V."/>
            <person name="Dziuba M.V."/>
            <person name="Ivanov T.M."/>
            <person name="Kuznetsov B."/>
            <person name="Grouzdev D.S."/>
        </authorList>
    </citation>
    <scope>NUCLEOTIDE SEQUENCE [LARGE SCALE GENOMIC DNA]</scope>
    <source>
        <strain evidence="1 2">BB-1</strain>
    </source>
</reference>
<name>A0A178M9F4_9PROT</name>
<dbReference type="AlphaFoldDB" id="A0A178M9F4"/>
<dbReference type="RefSeq" id="WP_068504175.1">
    <property type="nucleotide sequence ID" value="NZ_LWQU01000185.1"/>
</dbReference>
<dbReference type="STRING" id="1437059.A6A05_04470"/>
<comment type="caution">
    <text evidence="1">The sequence shown here is derived from an EMBL/GenBank/DDBJ whole genome shotgun (WGS) entry which is preliminary data.</text>
</comment>
<gene>
    <name evidence="1" type="ORF">A6A05_04470</name>
</gene>
<evidence type="ECO:0000313" key="2">
    <source>
        <dbReference type="Proteomes" id="UP000078543"/>
    </source>
</evidence>
<dbReference type="EMBL" id="LWQU01000185">
    <property type="protein sequence ID" value="OAN45379.1"/>
    <property type="molecule type" value="Genomic_DNA"/>
</dbReference>
<keyword evidence="2" id="KW-1185">Reference proteome</keyword>
<protein>
    <submittedName>
        <fullName evidence="1">Uncharacterized protein</fullName>
    </submittedName>
</protein>
<dbReference type="OrthoDB" id="8457268at2"/>
<dbReference type="Proteomes" id="UP000078543">
    <property type="component" value="Unassembled WGS sequence"/>
</dbReference>